<accession>A0ABD6C429</accession>
<protein>
    <submittedName>
        <fullName evidence="1">Uncharacterized protein</fullName>
    </submittedName>
</protein>
<organism evidence="1 2">
    <name type="scientific">Halorubrum laminariae</name>
    <dbReference type="NCBI Taxonomy" id="1433523"/>
    <lineage>
        <taxon>Archaea</taxon>
        <taxon>Methanobacteriati</taxon>
        <taxon>Methanobacteriota</taxon>
        <taxon>Stenosarchaea group</taxon>
        <taxon>Halobacteria</taxon>
        <taxon>Halobacteriales</taxon>
        <taxon>Haloferacaceae</taxon>
        <taxon>Halorubrum</taxon>
    </lineage>
</organism>
<evidence type="ECO:0000313" key="1">
    <source>
        <dbReference type="EMBL" id="MFD1572193.1"/>
    </source>
</evidence>
<keyword evidence="2" id="KW-1185">Reference proteome</keyword>
<gene>
    <name evidence="1" type="ORF">ACFR9T_16690</name>
</gene>
<dbReference type="RefSeq" id="WP_256418739.1">
    <property type="nucleotide sequence ID" value="NZ_JANHDL010000008.1"/>
</dbReference>
<dbReference type="Proteomes" id="UP001597185">
    <property type="component" value="Unassembled WGS sequence"/>
</dbReference>
<reference evidence="1 2" key="1">
    <citation type="journal article" date="2019" name="Int. J. Syst. Evol. Microbiol.">
        <title>The Global Catalogue of Microorganisms (GCM) 10K type strain sequencing project: providing services to taxonomists for standard genome sequencing and annotation.</title>
        <authorList>
            <consortium name="The Broad Institute Genomics Platform"/>
            <consortium name="The Broad Institute Genome Sequencing Center for Infectious Disease"/>
            <person name="Wu L."/>
            <person name="Ma J."/>
        </authorList>
    </citation>
    <scope>NUCLEOTIDE SEQUENCE [LARGE SCALE GENOMIC DNA]</scope>
    <source>
        <strain evidence="1 2">CGMCC 1.12689</strain>
    </source>
</reference>
<dbReference type="EMBL" id="JBHUDB010000024">
    <property type="protein sequence ID" value="MFD1572193.1"/>
    <property type="molecule type" value="Genomic_DNA"/>
</dbReference>
<dbReference type="AlphaFoldDB" id="A0ABD6C429"/>
<proteinExistence type="predicted"/>
<name>A0ABD6C429_9EURY</name>
<comment type="caution">
    <text evidence="1">The sequence shown here is derived from an EMBL/GenBank/DDBJ whole genome shotgun (WGS) entry which is preliminary data.</text>
</comment>
<evidence type="ECO:0000313" key="2">
    <source>
        <dbReference type="Proteomes" id="UP001597185"/>
    </source>
</evidence>
<sequence length="130" mass="14653">MTDNTPPFEFDELHGLRDHLIEQFDEELVTATLNVIEGNGNITEAEYRVAVAQEFCKLVGGPPKKKAGNRYRTGPESALDRAFTGVASAFDISESTVRERCVHTRYDEPSATEQFRDDLQTICRQVQDTE</sequence>